<dbReference type="GO" id="GO:0007051">
    <property type="term" value="P:spindle organization"/>
    <property type="evidence" value="ECO:0007669"/>
    <property type="project" value="TreeGrafter"/>
</dbReference>
<keyword evidence="7" id="KW-1185">Reference proteome</keyword>
<accession>A0AAQ3T3N6</accession>
<dbReference type="InterPro" id="IPR027417">
    <property type="entry name" value="P-loop_NTPase"/>
</dbReference>
<evidence type="ECO:0000313" key="7">
    <source>
        <dbReference type="Proteomes" id="UP001341281"/>
    </source>
</evidence>
<gene>
    <name evidence="6" type="ORF">U9M48_015367</name>
</gene>
<dbReference type="GO" id="GO:0005516">
    <property type="term" value="F:calmodulin binding"/>
    <property type="evidence" value="ECO:0007669"/>
    <property type="project" value="UniProtKB-KW"/>
</dbReference>
<dbReference type="SUPFAM" id="SSF48371">
    <property type="entry name" value="ARM repeat"/>
    <property type="match status" value="1"/>
</dbReference>
<keyword evidence="3" id="KW-0677">Repeat</keyword>
<dbReference type="PANTHER" id="PTHR22706">
    <property type="entry name" value="ASSEMBLY FACTOR FOR SPINDLE MICROTUBULES"/>
    <property type="match status" value="1"/>
</dbReference>
<keyword evidence="2" id="KW-0963">Cytoplasm</keyword>
<evidence type="ECO:0000256" key="2">
    <source>
        <dbReference type="ARBA" id="ARBA00022490"/>
    </source>
</evidence>
<dbReference type="Proteomes" id="UP001341281">
    <property type="component" value="Chromosome 03"/>
</dbReference>
<dbReference type="InterPro" id="IPR000048">
    <property type="entry name" value="IQ_motif_EF-hand-BS"/>
</dbReference>
<dbReference type="InterPro" id="IPR051185">
    <property type="entry name" value="ASPM"/>
</dbReference>
<name>A0AAQ3T3N6_PASNO</name>
<evidence type="ECO:0000256" key="5">
    <source>
        <dbReference type="SAM" id="MobiDB-lite"/>
    </source>
</evidence>
<evidence type="ECO:0000256" key="1">
    <source>
        <dbReference type="ARBA" id="ARBA00004496"/>
    </source>
</evidence>
<feature type="region of interest" description="Disordered" evidence="5">
    <location>
        <begin position="134"/>
        <end position="165"/>
    </location>
</feature>
<evidence type="ECO:0000256" key="3">
    <source>
        <dbReference type="ARBA" id="ARBA00022737"/>
    </source>
</evidence>
<evidence type="ECO:0000313" key="6">
    <source>
        <dbReference type="EMBL" id="WVZ66093.1"/>
    </source>
</evidence>
<dbReference type="AlphaFoldDB" id="A0AAQ3T3N6"/>
<keyword evidence="4" id="KW-0112">Calmodulin-binding</keyword>
<dbReference type="GO" id="GO:0000278">
    <property type="term" value="P:mitotic cell cycle"/>
    <property type="evidence" value="ECO:0007669"/>
    <property type="project" value="TreeGrafter"/>
</dbReference>
<dbReference type="EMBL" id="CP144747">
    <property type="protein sequence ID" value="WVZ66093.1"/>
    <property type="molecule type" value="Genomic_DNA"/>
</dbReference>
<dbReference type="InterPro" id="IPR016024">
    <property type="entry name" value="ARM-type_fold"/>
</dbReference>
<dbReference type="InterPro" id="IPR011989">
    <property type="entry name" value="ARM-like"/>
</dbReference>
<evidence type="ECO:0008006" key="8">
    <source>
        <dbReference type="Google" id="ProtNLM"/>
    </source>
</evidence>
<dbReference type="Pfam" id="PF00612">
    <property type="entry name" value="IQ"/>
    <property type="match status" value="6"/>
</dbReference>
<feature type="region of interest" description="Disordered" evidence="5">
    <location>
        <begin position="70"/>
        <end position="96"/>
    </location>
</feature>
<sequence>MRAWSDIILKRNHNCLTNAASTLCQARGNYDMYFTFIMERHRFVQMRKSAIMIQQAVRIWIKIKKSLRKNGPSESSQFVEVKTKAPSPQEHCSGEDKTKASCTSLQHCTRVDASRAYAAPHILCFDGMNNPDSTTPLQLRDKQSNSTTATQPCKSGHDSIPPPSSLSSMFEGSYPLCEMEMSEDVMVCISDVSSEALFGHEQLVSTCNDFPVCKELVAAQRIQSAYRRFVNDRNLRITAVIKIQSHWRCYSVRKCFTKQVQAIVGIQNSIRLFLYHQSLQHHQIAAVLIQRVVRGWLARKRLLGSSLQAYTRFCVLDQCQQRKCHQSLELKIVLHSIVRLQRWWREFWLHRSVQKSVISIQSFVRGWLARKQLNRIFCCINIIQRWWRKVKFLESRKRAVIVIQTHCRGWIARQDAIRTRNCLKVQRWWRKVLLLKSRKHAVIIIQAYCRGWIARQAAIRTRKSITIIQSYVKAYLVRKASKQSFESAAQVDDCLRLINRLSQLRHRRSIHSIRRTCTALSTATGTYKKCCETIVTARALDVLLKQIHSRNRGIPDQEVSEQVLLTLRNIARYPDLGQVLANTKDAAEIILQELLRNKSDGFFIASDILKKLCEHKEGHETTQVLCRYIKRLRSLVQDLEKKVELDRRNGRTGAMKANNLRWLREAATLYHLFTSEIESVGRYS</sequence>
<feature type="compositionally biased region" description="Polar residues" evidence="5">
    <location>
        <begin position="144"/>
        <end position="153"/>
    </location>
</feature>
<protein>
    <recommendedName>
        <fullName evidence="8">Abnormal spindle-like microcephaly-associated protein</fullName>
    </recommendedName>
</protein>
<dbReference type="GO" id="GO:0051295">
    <property type="term" value="P:establishment of meiotic spindle localization"/>
    <property type="evidence" value="ECO:0007669"/>
    <property type="project" value="TreeGrafter"/>
</dbReference>
<dbReference type="SMART" id="SM00015">
    <property type="entry name" value="IQ"/>
    <property type="match status" value="7"/>
</dbReference>
<proteinExistence type="predicted"/>
<dbReference type="GO" id="GO:0005737">
    <property type="term" value="C:cytoplasm"/>
    <property type="evidence" value="ECO:0007669"/>
    <property type="project" value="UniProtKB-SubCell"/>
</dbReference>
<dbReference type="Gene3D" id="1.25.10.10">
    <property type="entry name" value="Leucine-rich Repeat Variant"/>
    <property type="match status" value="1"/>
</dbReference>
<comment type="subcellular location">
    <subcellularLocation>
        <location evidence="1">Cytoplasm</location>
    </subcellularLocation>
</comment>
<dbReference type="PANTHER" id="PTHR22706:SF1">
    <property type="entry name" value="ASSEMBLY FACTOR FOR SPINDLE MICROTUBULES"/>
    <property type="match status" value="1"/>
</dbReference>
<dbReference type="GO" id="GO:0000922">
    <property type="term" value="C:spindle pole"/>
    <property type="evidence" value="ECO:0007669"/>
    <property type="project" value="TreeGrafter"/>
</dbReference>
<dbReference type="PROSITE" id="PS50096">
    <property type="entry name" value="IQ"/>
    <property type="match status" value="6"/>
</dbReference>
<organism evidence="6 7">
    <name type="scientific">Paspalum notatum var. saurae</name>
    <dbReference type="NCBI Taxonomy" id="547442"/>
    <lineage>
        <taxon>Eukaryota</taxon>
        <taxon>Viridiplantae</taxon>
        <taxon>Streptophyta</taxon>
        <taxon>Embryophyta</taxon>
        <taxon>Tracheophyta</taxon>
        <taxon>Spermatophyta</taxon>
        <taxon>Magnoliopsida</taxon>
        <taxon>Liliopsida</taxon>
        <taxon>Poales</taxon>
        <taxon>Poaceae</taxon>
        <taxon>PACMAD clade</taxon>
        <taxon>Panicoideae</taxon>
        <taxon>Andropogonodae</taxon>
        <taxon>Paspaleae</taxon>
        <taxon>Paspalinae</taxon>
        <taxon>Paspalum</taxon>
    </lineage>
</organism>
<dbReference type="Gene3D" id="1.20.5.190">
    <property type="match status" value="4"/>
</dbReference>
<reference evidence="6 7" key="1">
    <citation type="submission" date="2024-02" db="EMBL/GenBank/DDBJ databases">
        <title>High-quality chromosome-scale genome assembly of Pensacola bahiagrass (Paspalum notatum Flugge var. saurae).</title>
        <authorList>
            <person name="Vega J.M."/>
            <person name="Podio M."/>
            <person name="Orjuela J."/>
            <person name="Siena L.A."/>
            <person name="Pessino S.C."/>
            <person name="Combes M.C."/>
            <person name="Mariac C."/>
            <person name="Albertini E."/>
            <person name="Pupilli F."/>
            <person name="Ortiz J.P.A."/>
            <person name="Leblanc O."/>
        </authorList>
    </citation>
    <scope>NUCLEOTIDE SEQUENCE [LARGE SCALE GENOMIC DNA]</scope>
    <source>
        <strain evidence="6">R1</strain>
        <tissue evidence="6">Leaf</tissue>
    </source>
</reference>
<dbReference type="SUPFAM" id="SSF52540">
    <property type="entry name" value="P-loop containing nucleoside triphosphate hydrolases"/>
    <property type="match status" value="2"/>
</dbReference>
<evidence type="ECO:0000256" key="4">
    <source>
        <dbReference type="ARBA" id="ARBA00022860"/>
    </source>
</evidence>